<accession>A0A0B7MVN1</accession>
<gene>
    <name evidence="1" type="primary">PARPA_00134.1 scaffold 368</name>
</gene>
<evidence type="ECO:0000313" key="1">
    <source>
        <dbReference type="EMBL" id="CEP06879.1"/>
    </source>
</evidence>
<protein>
    <submittedName>
        <fullName evidence="1">Uncharacterized protein</fullName>
    </submittedName>
</protein>
<evidence type="ECO:0000313" key="2">
    <source>
        <dbReference type="Proteomes" id="UP000054107"/>
    </source>
</evidence>
<proteinExistence type="predicted"/>
<name>A0A0B7MVN1_9FUNG</name>
<dbReference type="EMBL" id="LN718810">
    <property type="protein sequence ID" value="CEP06879.1"/>
    <property type="molecule type" value="Genomic_DNA"/>
</dbReference>
<dbReference type="Proteomes" id="UP000054107">
    <property type="component" value="Unassembled WGS sequence"/>
</dbReference>
<organism evidence="1 2">
    <name type="scientific">Parasitella parasitica</name>
    <dbReference type="NCBI Taxonomy" id="35722"/>
    <lineage>
        <taxon>Eukaryota</taxon>
        <taxon>Fungi</taxon>
        <taxon>Fungi incertae sedis</taxon>
        <taxon>Mucoromycota</taxon>
        <taxon>Mucoromycotina</taxon>
        <taxon>Mucoromycetes</taxon>
        <taxon>Mucorales</taxon>
        <taxon>Mucorineae</taxon>
        <taxon>Mucoraceae</taxon>
        <taxon>Parasitella</taxon>
    </lineage>
</organism>
<dbReference type="AlphaFoldDB" id="A0A0B7MVN1"/>
<keyword evidence="2" id="KW-1185">Reference proteome</keyword>
<sequence length="107" mass="11894">METLFFVRRSVRLSVVRSFLRYNRITRKQYDGVLAEELSLRAAAAFAKALSPTAAQDRLAKRQRLNYLHNLFFFDSATAKTLACTASPVLSSSFPAADTAMPEISGC</sequence>
<reference evidence="1 2" key="1">
    <citation type="submission" date="2014-09" db="EMBL/GenBank/DDBJ databases">
        <authorList>
            <person name="Ellenberger Sabrina"/>
        </authorList>
    </citation>
    <scope>NUCLEOTIDE SEQUENCE [LARGE SCALE GENOMIC DNA]</scope>
    <source>
        <strain evidence="1 2">CBS 412.66</strain>
    </source>
</reference>